<dbReference type="PATRIC" id="fig|742737.3.peg.580"/>
<feature type="transmembrane region" description="Helical" evidence="1">
    <location>
        <begin position="395"/>
        <end position="415"/>
    </location>
</feature>
<feature type="transmembrane region" description="Helical" evidence="1">
    <location>
        <begin position="153"/>
        <end position="170"/>
    </location>
</feature>
<sequence length="520" mass="55126">MKETTKQVNKKTLFGRFLNGVENVGNRLPHPITMFALLALGIVLISGLCAALGVSATGEMIDSKTMELTEQTISVVSLMNREGLVYMLTNVVTNFTSFAPLGVVLVTMLGVGCAEGSGYLSALMKKAVSVTPAMIVTPMLVFLGVMSNVASDIGYVVLIPIGAVVFMAYGRHPMAGLAAAFAGVSGGFSANLLVGTLDPMLSGISTEAARMINPDYVVTATANWYFMLVSTFVIVAVGTFVTDKIVEPRLSAHRHSDEDVASATALGDNEKKALKMANLSLLALVALIAALAFPQDSFLRNPVTGSLMTSSPFMDGLIVIIALLFFVPSIVYGRVAGTYKNEKDICAQLGDNMSAMGGYIALSFAAAQFISYFNYTKMGTVLALKGAEALGAAGVGGPVLMILFVLFVAVINLLMGSASAKWTILAPVFVPMFMLLGYSPELTQVAYRIGDSCTNLITPLMSYFAMVVVFAKKYDRESGIGTLISTMLPYSLFFMIGWAVLLVIWMVFGLPLGPGAGLFV</sequence>
<feature type="transmembrane region" description="Helical" evidence="1">
    <location>
        <begin position="224"/>
        <end position="246"/>
    </location>
</feature>
<dbReference type="PANTHER" id="PTHR30282:SF0">
    <property type="entry name" value="P-AMINOBENZOYL-GLUTAMATE TRANSPORT PROTEIN"/>
    <property type="match status" value="1"/>
</dbReference>
<reference evidence="2 3" key="1">
    <citation type="submission" date="2011-08" db="EMBL/GenBank/DDBJ databases">
        <title>The Genome Sequence of Clostridium hathewayi WAL-18680.</title>
        <authorList>
            <consortium name="The Broad Institute Genome Sequencing Platform"/>
            <person name="Earl A."/>
            <person name="Ward D."/>
            <person name="Feldgarden M."/>
            <person name="Gevers D."/>
            <person name="Finegold S.M."/>
            <person name="Summanen P.H."/>
            <person name="Molitoris D.R."/>
            <person name="Song M."/>
            <person name="Daigneault M."/>
            <person name="Allen-Vercoe E."/>
            <person name="Young S.K."/>
            <person name="Zeng Q."/>
            <person name="Gargeya S."/>
            <person name="Fitzgerald M."/>
            <person name="Haas B."/>
            <person name="Abouelleil A."/>
            <person name="Alvarado L."/>
            <person name="Arachchi H.M."/>
            <person name="Berlin A."/>
            <person name="Brown A."/>
            <person name="Chapman S.B."/>
            <person name="Chen Z."/>
            <person name="Dunbar C."/>
            <person name="Freedman E."/>
            <person name="Gearin G."/>
            <person name="Gellesch M."/>
            <person name="Goldberg J."/>
            <person name="Griggs A."/>
            <person name="Gujja S."/>
            <person name="Heiman D."/>
            <person name="Howarth C."/>
            <person name="Larson L."/>
            <person name="Lui A."/>
            <person name="MacDonald P.J.P."/>
            <person name="Montmayeur A."/>
            <person name="Murphy C."/>
            <person name="Neiman D."/>
            <person name="Pearson M."/>
            <person name="Priest M."/>
            <person name="Roberts A."/>
            <person name="Saif S."/>
            <person name="Shea T."/>
            <person name="Shenoy N."/>
            <person name="Sisk P."/>
            <person name="Stolte C."/>
            <person name="Sykes S."/>
            <person name="Wortman J."/>
            <person name="Nusbaum C."/>
            <person name="Birren B."/>
        </authorList>
    </citation>
    <scope>NUCLEOTIDE SEQUENCE [LARGE SCALE GENOMIC DNA]</scope>
    <source>
        <strain evidence="2 3">WAL-18680</strain>
    </source>
</reference>
<keyword evidence="1" id="KW-0812">Transmembrane</keyword>
<dbReference type="RefSeq" id="WP_006778565.1">
    <property type="nucleotide sequence ID" value="NZ_CP040506.1"/>
</dbReference>
<dbReference type="PANTHER" id="PTHR30282">
    <property type="entry name" value="P-AMINOBENZOYL GLUTAMATE TRANSPORTER"/>
    <property type="match status" value="1"/>
</dbReference>
<protein>
    <recommendedName>
        <fullName evidence="4">Aminobenzoyl-glutamate transporter</fullName>
    </recommendedName>
</protein>
<evidence type="ECO:0000313" key="2">
    <source>
        <dbReference type="EMBL" id="EHI61399.1"/>
    </source>
</evidence>
<feature type="transmembrane region" description="Helical" evidence="1">
    <location>
        <begin position="177"/>
        <end position="197"/>
    </location>
</feature>
<feature type="transmembrane region" description="Helical" evidence="1">
    <location>
        <begin position="356"/>
        <end position="375"/>
    </location>
</feature>
<keyword evidence="1" id="KW-0472">Membrane</keyword>
<dbReference type="AlphaFoldDB" id="G5IAQ4"/>
<keyword evidence="1" id="KW-1133">Transmembrane helix</keyword>
<proteinExistence type="predicted"/>
<feature type="transmembrane region" description="Helical" evidence="1">
    <location>
        <begin position="492"/>
        <end position="512"/>
    </location>
</feature>
<dbReference type="Pfam" id="PF03806">
    <property type="entry name" value="ABG_transport"/>
    <property type="match status" value="1"/>
</dbReference>
<feature type="transmembrane region" description="Helical" evidence="1">
    <location>
        <begin position="276"/>
        <end position="293"/>
    </location>
</feature>
<feature type="transmembrane region" description="Helical" evidence="1">
    <location>
        <begin position="445"/>
        <end position="471"/>
    </location>
</feature>
<name>G5IAQ4_9FIRM</name>
<dbReference type="EMBL" id="ADLN01000003">
    <property type="protein sequence ID" value="EHI61399.1"/>
    <property type="molecule type" value="Genomic_DNA"/>
</dbReference>
<feature type="transmembrane region" description="Helical" evidence="1">
    <location>
        <begin position="98"/>
        <end position="120"/>
    </location>
</feature>
<feature type="transmembrane region" description="Helical" evidence="1">
    <location>
        <begin position="127"/>
        <end position="147"/>
    </location>
</feature>
<dbReference type="GO" id="GO:0015558">
    <property type="term" value="F:secondary active p-aminobenzoyl-glutamate transmembrane transporter activity"/>
    <property type="evidence" value="ECO:0007669"/>
    <property type="project" value="InterPro"/>
</dbReference>
<comment type="caution">
    <text evidence="2">The sequence shown here is derived from an EMBL/GenBank/DDBJ whole genome shotgun (WGS) entry which is preliminary data.</text>
</comment>
<dbReference type="HOGENOM" id="CLU_040132_0_0_9"/>
<evidence type="ECO:0000256" key="1">
    <source>
        <dbReference type="SAM" id="Phobius"/>
    </source>
</evidence>
<dbReference type="Proteomes" id="UP000005384">
    <property type="component" value="Unassembled WGS sequence"/>
</dbReference>
<accession>G5IAQ4</accession>
<dbReference type="OrthoDB" id="3314392at2"/>
<feature type="transmembrane region" description="Helical" evidence="1">
    <location>
        <begin position="422"/>
        <end position="439"/>
    </location>
</feature>
<evidence type="ECO:0008006" key="4">
    <source>
        <dbReference type="Google" id="ProtNLM"/>
    </source>
</evidence>
<gene>
    <name evidence="2" type="ORF">HMPREF9473_00581</name>
</gene>
<evidence type="ECO:0000313" key="3">
    <source>
        <dbReference type="Proteomes" id="UP000005384"/>
    </source>
</evidence>
<organism evidence="2 3">
    <name type="scientific">Hungatella hathewayi WAL-18680</name>
    <dbReference type="NCBI Taxonomy" id="742737"/>
    <lineage>
        <taxon>Bacteria</taxon>
        <taxon>Bacillati</taxon>
        <taxon>Bacillota</taxon>
        <taxon>Clostridia</taxon>
        <taxon>Lachnospirales</taxon>
        <taxon>Lachnospiraceae</taxon>
        <taxon>Hungatella</taxon>
    </lineage>
</organism>
<dbReference type="GO" id="GO:1902604">
    <property type="term" value="P:p-aminobenzoyl-glutamate transmembrane transport"/>
    <property type="evidence" value="ECO:0007669"/>
    <property type="project" value="InterPro"/>
</dbReference>
<dbReference type="InterPro" id="IPR004697">
    <property type="entry name" value="AbgT"/>
</dbReference>
<feature type="transmembrane region" description="Helical" evidence="1">
    <location>
        <begin position="35"/>
        <end position="56"/>
    </location>
</feature>
<feature type="transmembrane region" description="Helical" evidence="1">
    <location>
        <begin position="313"/>
        <end position="335"/>
    </location>
</feature>
<keyword evidence="3" id="KW-1185">Reference proteome</keyword>